<evidence type="ECO:0000313" key="7">
    <source>
        <dbReference type="Proteomes" id="UP001153636"/>
    </source>
</evidence>
<protein>
    <recommendedName>
        <fullName evidence="5">DNL-type domain-containing protein</fullName>
    </recommendedName>
</protein>
<evidence type="ECO:0000256" key="1">
    <source>
        <dbReference type="ARBA" id="ARBA00022723"/>
    </source>
</evidence>
<dbReference type="PROSITE" id="PS51501">
    <property type="entry name" value="ZF_DNL"/>
    <property type="match status" value="1"/>
</dbReference>
<feature type="domain" description="DNL-type" evidence="5">
    <location>
        <begin position="64"/>
        <end position="154"/>
    </location>
</feature>
<keyword evidence="3" id="KW-0862">Zinc</keyword>
<dbReference type="GO" id="GO:0050821">
    <property type="term" value="P:protein stabilization"/>
    <property type="evidence" value="ECO:0007669"/>
    <property type="project" value="TreeGrafter"/>
</dbReference>
<sequence>MFQKQIASCILRVINRSTLNQIHNSARHRTLKNISLARHWSSQIQPNLPSQSNDEQPQSIPLGKIDGKLFLHYKCKVCDTKNSHSISKLAYNKGVVIVTCTGCSNNHLIADNLNWFTDLNGKRNIEEILAEKGEIVQKIDAESCIEAIKREIDK</sequence>
<dbReference type="Proteomes" id="UP001153636">
    <property type="component" value="Chromosome 13"/>
</dbReference>
<proteinExistence type="predicted"/>
<organism evidence="6 7">
    <name type="scientific">Psylliodes chrysocephalus</name>
    <dbReference type="NCBI Taxonomy" id="3402493"/>
    <lineage>
        <taxon>Eukaryota</taxon>
        <taxon>Metazoa</taxon>
        <taxon>Ecdysozoa</taxon>
        <taxon>Arthropoda</taxon>
        <taxon>Hexapoda</taxon>
        <taxon>Insecta</taxon>
        <taxon>Pterygota</taxon>
        <taxon>Neoptera</taxon>
        <taxon>Endopterygota</taxon>
        <taxon>Coleoptera</taxon>
        <taxon>Polyphaga</taxon>
        <taxon>Cucujiformia</taxon>
        <taxon>Chrysomeloidea</taxon>
        <taxon>Chrysomelidae</taxon>
        <taxon>Galerucinae</taxon>
        <taxon>Alticini</taxon>
        <taxon>Psylliodes</taxon>
    </lineage>
</organism>
<gene>
    <name evidence="6" type="ORF">PSYICH_LOCUS3644</name>
</gene>
<keyword evidence="1" id="KW-0479">Metal-binding</keyword>
<reference evidence="6" key="1">
    <citation type="submission" date="2022-01" db="EMBL/GenBank/DDBJ databases">
        <authorList>
            <person name="King R."/>
        </authorList>
    </citation>
    <scope>NUCLEOTIDE SEQUENCE</scope>
</reference>
<accession>A0A9P0GAG9</accession>
<keyword evidence="2 4" id="KW-0863">Zinc-finger</keyword>
<dbReference type="AlphaFoldDB" id="A0A9P0GAG9"/>
<evidence type="ECO:0000256" key="4">
    <source>
        <dbReference type="PROSITE-ProRule" id="PRU00834"/>
    </source>
</evidence>
<dbReference type="EMBL" id="OV651825">
    <property type="protein sequence ID" value="CAH1102502.1"/>
    <property type="molecule type" value="Genomic_DNA"/>
</dbReference>
<dbReference type="InterPro" id="IPR007853">
    <property type="entry name" value="Znf_DNL-typ"/>
</dbReference>
<keyword evidence="7" id="KW-1185">Reference proteome</keyword>
<dbReference type="PANTHER" id="PTHR20922">
    <property type="entry name" value="DNL-TYPE ZINC FINGER PROTEIN"/>
    <property type="match status" value="1"/>
</dbReference>
<dbReference type="InterPro" id="IPR024158">
    <property type="entry name" value="Mt_import_TIM15"/>
</dbReference>
<evidence type="ECO:0000256" key="3">
    <source>
        <dbReference type="ARBA" id="ARBA00022833"/>
    </source>
</evidence>
<dbReference type="GO" id="GO:0005739">
    <property type="term" value="C:mitochondrion"/>
    <property type="evidence" value="ECO:0007669"/>
    <property type="project" value="TreeGrafter"/>
</dbReference>
<dbReference type="Pfam" id="PF05180">
    <property type="entry name" value="zf-DNL"/>
    <property type="match status" value="1"/>
</dbReference>
<dbReference type="GO" id="GO:0008270">
    <property type="term" value="F:zinc ion binding"/>
    <property type="evidence" value="ECO:0007669"/>
    <property type="project" value="UniProtKB-KW"/>
</dbReference>
<evidence type="ECO:0000313" key="6">
    <source>
        <dbReference type="EMBL" id="CAH1102502.1"/>
    </source>
</evidence>
<dbReference type="GO" id="GO:0006457">
    <property type="term" value="P:protein folding"/>
    <property type="evidence" value="ECO:0007669"/>
    <property type="project" value="TreeGrafter"/>
</dbReference>
<evidence type="ECO:0000256" key="2">
    <source>
        <dbReference type="ARBA" id="ARBA00022771"/>
    </source>
</evidence>
<evidence type="ECO:0000259" key="5">
    <source>
        <dbReference type="PROSITE" id="PS51501"/>
    </source>
</evidence>
<dbReference type="GO" id="GO:0051087">
    <property type="term" value="F:protein-folding chaperone binding"/>
    <property type="evidence" value="ECO:0007669"/>
    <property type="project" value="TreeGrafter"/>
</dbReference>
<dbReference type="OrthoDB" id="512667at2759"/>
<name>A0A9P0GAG9_9CUCU</name>
<dbReference type="PANTHER" id="PTHR20922:SF13">
    <property type="entry name" value="DNL-TYPE ZINC FINGER PROTEIN"/>
    <property type="match status" value="1"/>
</dbReference>
<dbReference type="GO" id="GO:0030150">
    <property type="term" value="P:protein import into mitochondrial matrix"/>
    <property type="evidence" value="ECO:0007669"/>
    <property type="project" value="TreeGrafter"/>
</dbReference>